<evidence type="ECO:0000313" key="14">
    <source>
        <dbReference type="Proteomes" id="UP000319828"/>
    </source>
</evidence>
<organism evidence="13 14">
    <name type="scientific">Vibrio algivorus</name>
    <dbReference type="NCBI Taxonomy" id="1667024"/>
    <lineage>
        <taxon>Bacteria</taxon>
        <taxon>Pseudomonadati</taxon>
        <taxon>Pseudomonadota</taxon>
        <taxon>Gammaproteobacteria</taxon>
        <taxon>Vibrionales</taxon>
        <taxon>Vibrionaceae</taxon>
        <taxon>Vibrio</taxon>
    </lineage>
</organism>
<reference evidence="13 14" key="1">
    <citation type="submission" date="2019-07" db="EMBL/GenBank/DDBJ databases">
        <title>The draft genome sequence of Vibrio algivorus M1486.</title>
        <authorList>
            <person name="Meng X."/>
        </authorList>
    </citation>
    <scope>NUCLEOTIDE SEQUENCE [LARGE SCALE GENOMIC DNA]</scope>
    <source>
        <strain evidence="13 14">M1486</strain>
    </source>
</reference>
<dbReference type="Gene3D" id="2.160.20.10">
    <property type="entry name" value="Single-stranded right-handed beta-helix, Pectin lyase-like"/>
    <property type="match status" value="1"/>
</dbReference>
<evidence type="ECO:0000256" key="1">
    <source>
        <dbReference type="ARBA" id="ARBA00001913"/>
    </source>
</evidence>
<keyword evidence="6" id="KW-0106">Calcium</keyword>
<evidence type="ECO:0000259" key="11">
    <source>
        <dbReference type="Pfam" id="PF25849"/>
    </source>
</evidence>
<evidence type="ECO:0000256" key="7">
    <source>
        <dbReference type="ARBA" id="ARBA00023239"/>
    </source>
</evidence>
<evidence type="ECO:0000256" key="8">
    <source>
        <dbReference type="ARBA" id="ARBA00038263"/>
    </source>
</evidence>
<evidence type="ECO:0000256" key="3">
    <source>
        <dbReference type="ARBA" id="ARBA00022525"/>
    </source>
</evidence>
<comment type="cofactor">
    <cofactor evidence="1">
        <name>Ca(2+)</name>
        <dbReference type="ChEBI" id="CHEBI:29108"/>
    </cofactor>
</comment>
<feature type="domain" description="Pel9A-like right handed beta-helix region" evidence="10">
    <location>
        <begin position="482"/>
        <end position="658"/>
    </location>
</feature>
<dbReference type="GO" id="GO:0016837">
    <property type="term" value="F:carbon-oxygen lyase activity, acting on polysaccharides"/>
    <property type="evidence" value="ECO:0007669"/>
    <property type="project" value="TreeGrafter"/>
</dbReference>
<dbReference type="InterPro" id="IPR052052">
    <property type="entry name" value="Polysaccharide_Lyase_9"/>
</dbReference>
<dbReference type="EMBL" id="VMKJ01000047">
    <property type="protein sequence ID" value="TVO33108.1"/>
    <property type="molecule type" value="Genomic_DNA"/>
</dbReference>
<dbReference type="InterPro" id="IPR012334">
    <property type="entry name" value="Pectin_lyas_fold"/>
</dbReference>
<accession>A0A557NXI1</accession>
<evidence type="ECO:0000259" key="12">
    <source>
        <dbReference type="Pfam" id="PF25850"/>
    </source>
</evidence>
<name>A0A557NXI1_9VIBR</name>
<dbReference type="Pfam" id="PF25849">
    <property type="entry name" value="PelX_N"/>
    <property type="match status" value="1"/>
</dbReference>
<sequence length="745" mass="81226">MKQKNLAALIALTLSPFASAALPDVNSLEWHAVTFGQSTDLNFGSTILPEKVGTNQVTVDGKKITSGALEKHFTIESRGGKLANSHEGVTYYYTALPTDVNFTISATITLDQLGPETGAAPNHQEGAGIMIRDVVGKPRMDPQPQGMEEFPAASNMVMNVFRANKKGDANGLANIYGVYREGIYHPWGTGGNKMSREDYVQAVKFGETPKYEMSVTRTDDTFEVTFNDGKNTKTIPLKGANANIVEMQNSDTQYVGFFASRNAKISVSDVDLKLSEANTKDAPKYQAPQNPLVFENASSEHTADSDYYIQARANYAGTFAVTQDGKELVSNKKIKAGELFSYEADIDKASSNFEITFTATEGPDLKPQVHKLTVTKSIIDNPMKIYVSPKATAAGDGSESKPTSLETALQLLAPGGTIYLEDGDYPTTTIPVEVSGVDGKEKSLVALGENVRFKGAVNHEAHYWHYKNIEITEGQFTVYGSHNTFEKMVTHGAPDTGFQITSPEGIGRALWASHNTVIDSESYNNMDKSRINADGFAAKMRVGDGNTFIRCISHHNADDGWDLFNKVEDGPNGAVTILDSIAFKNGQTLDYPNEGGTIGNGFKLGGEGLPVAHIIKNSLAFANNMDGFTDNFNPGSLTVENNVSIDNKRFNYLFRLSPYSDEIKQGAFKDNASLRFYQTSQYDDSVSFDTSVNNAFYKDGKTQFTTENTIKPELLEKIKQASKIDGSKPMPGRDEALALKALLDK</sequence>
<comment type="caution">
    <text evidence="13">The sequence shown here is derived from an EMBL/GenBank/DDBJ whole genome shotgun (WGS) entry which is preliminary data.</text>
</comment>
<feature type="chain" id="PRO_5021791919" evidence="9">
    <location>
        <begin position="21"/>
        <end position="745"/>
    </location>
</feature>
<protein>
    <submittedName>
        <fullName evidence="13">Exopolygalacturonate lyase</fullName>
    </submittedName>
</protein>
<gene>
    <name evidence="13" type="ORF">FOF44_16040</name>
</gene>
<dbReference type="Proteomes" id="UP000319828">
    <property type="component" value="Unassembled WGS sequence"/>
</dbReference>
<evidence type="ECO:0000256" key="5">
    <source>
        <dbReference type="ARBA" id="ARBA00022729"/>
    </source>
</evidence>
<dbReference type="RefSeq" id="WP_144389012.1">
    <property type="nucleotide sequence ID" value="NZ_CANNCB010000051.1"/>
</dbReference>
<comment type="similarity">
    <text evidence="8">Belongs to the polysaccharide lyase 9 family.</text>
</comment>
<feature type="signal peptide" evidence="9">
    <location>
        <begin position="1"/>
        <end position="20"/>
    </location>
</feature>
<evidence type="ECO:0000256" key="4">
    <source>
        <dbReference type="ARBA" id="ARBA00022723"/>
    </source>
</evidence>
<dbReference type="SUPFAM" id="SSF51126">
    <property type="entry name" value="Pectin lyase-like"/>
    <property type="match status" value="1"/>
</dbReference>
<dbReference type="InterPro" id="IPR058863">
    <property type="entry name" value="PelX-like_Ig"/>
</dbReference>
<keyword evidence="7 13" id="KW-0456">Lyase</keyword>
<dbReference type="InterPro" id="IPR058953">
    <property type="entry name" value="PelX-like_N"/>
</dbReference>
<keyword evidence="5 9" id="KW-0732">Signal</keyword>
<dbReference type="OrthoDB" id="8660908at2"/>
<evidence type="ECO:0000313" key="13">
    <source>
        <dbReference type="EMBL" id="TVO33108.1"/>
    </source>
</evidence>
<keyword evidence="4" id="KW-0479">Metal-binding</keyword>
<dbReference type="InterPro" id="IPR053868">
    <property type="entry name" value="Pel9A-like_beta_helix"/>
</dbReference>
<dbReference type="PANTHER" id="PTHR40088">
    <property type="entry name" value="PECTATE LYASE (EUROFUNG)"/>
    <property type="match status" value="1"/>
</dbReference>
<dbReference type="Pfam" id="PF22842">
    <property type="entry name" value="Pel9A-like_beta_helix"/>
    <property type="match status" value="1"/>
</dbReference>
<dbReference type="PANTHER" id="PTHR40088:SF1">
    <property type="entry name" value="PECTATE LYASE PEL9"/>
    <property type="match status" value="1"/>
</dbReference>
<comment type="subcellular location">
    <subcellularLocation>
        <location evidence="2">Secreted</location>
    </subcellularLocation>
</comment>
<keyword evidence="3" id="KW-0964">Secreted</keyword>
<evidence type="ECO:0000256" key="2">
    <source>
        <dbReference type="ARBA" id="ARBA00004613"/>
    </source>
</evidence>
<evidence type="ECO:0000259" key="10">
    <source>
        <dbReference type="Pfam" id="PF22842"/>
    </source>
</evidence>
<dbReference type="Pfam" id="PF25850">
    <property type="entry name" value="PelX_Ig"/>
    <property type="match status" value="1"/>
</dbReference>
<evidence type="ECO:0000256" key="6">
    <source>
        <dbReference type="ARBA" id="ARBA00022837"/>
    </source>
</evidence>
<feature type="domain" description="Pectate disaccharide-lyase-like central Ig-like" evidence="12">
    <location>
        <begin position="296"/>
        <end position="376"/>
    </location>
</feature>
<dbReference type="AlphaFoldDB" id="A0A557NXI1"/>
<feature type="domain" description="Pectate disaccharide-lyase-like N-terminal" evidence="11">
    <location>
        <begin position="31"/>
        <end position="277"/>
    </location>
</feature>
<dbReference type="GO" id="GO:0005576">
    <property type="term" value="C:extracellular region"/>
    <property type="evidence" value="ECO:0007669"/>
    <property type="project" value="UniProtKB-SubCell"/>
</dbReference>
<dbReference type="GO" id="GO:0046872">
    <property type="term" value="F:metal ion binding"/>
    <property type="evidence" value="ECO:0007669"/>
    <property type="project" value="UniProtKB-KW"/>
</dbReference>
<dbReference type="InterPro" id="IPR011050">
    <property type="entry name" value="Pectin_lyase_fold/virulence"/>
</dbReference>
<evidence type="ECO:0000256" key="9">
    <source>
        <dbReference type="SAM" id="SignalP"/>
    </source>
</evidence>
<proteinExistence type="inferred from homology"/>